<dbReference type="SFLD" id="SFLDF00027">
    <property type="entry name" value="p-type_atpase"/>
    <property type="match status" value="1"/>
</dbReference>
<keyword evidence="6 8" id="KW-1133">Transmembrane helix</keyword>
<proteinExistence type="predicted"/>
<evidence type="ECO:0000256" key="3">
    <source>
        <dbReference type="ARBA" id="ARBA00022741"/>
    </source>
</evidence>
<protein>
    <recommendedName>
        <fullName evidence="9">Cation-transporting P-type ATPase N-terminal domain-containing protein</fullName>
    </recommendedName>
</protein>
<accession>A0A7S3K3A5</accession>
<dbReference type="Gene3D" id="3.40.50.1000">
    <property type="entry name" value="HAD superfamily/HAD-like"/>
    <property type="match status" value="1"/>
</dbReference>
<evidence type="ECO:0000256" key="8">
    <source>
        <dbReference type="SAM" id="Phobius"/>
    </source>
</evidence>
<reference evidence="10" key="1">
    <citation type="submission" date="2021-01" db="EMBL/GenBank/DDBJ databases">
        <authorList>
            <person name="Corre E."/>
            <person name="Pelletier E."/>
            <person name="Niang G."/>
            <person name="Scheremetjew M."/>
            <person name="Finn R."/>
            <person name="Kale V."/>
            <person name="Holt S."/>
            <person name="Cochrane G."/>
            <person name="Meng A."/>
            <person name="Brown T."/>
            <person name="Cohen L."/>
        </authorList>
    </citation>
    <scope>NUCLEOTIDE SEQUENCE</scope>
    <source>
        <strain evidence="10">CCMP1510</strain>
    </source>
</reference>
<dbReference type="InterPro" id="IPR001757">
    <property type="entry name" value="P_typ_ATPase"/>
</dbReference>
<dbReference type="Pfam" id="PF00122">
    <property type="entry name" value="E1-E2_ATPase"/>
    <property type="match status" value="1"/>
</dbReference>
<evidence type="ECO:0000256" key="7">
    <source>
        <dbReference type="ARBA" id="ARBA00023136"/>
    </source>
</evidence>
<dbReference type="InterPro" id="IPR036412">
    <property type="entry name" value="HAD-like_sf"/>
</dbReference>
<dbReference type="NCBIfam" id="TIGR01494">
    <property type="entry name" value="ATPase_P-type"/>
    <property type="match status" value="2"/>
</dbReference>
<keyword evidence="7 8" id="KW-0472">Membrane</keyword>
<dbReference type="Gene3D" id="2.70.150.10">
    <property type="entry name" value="Calcium-transporting ATPase, cytoplasmic transduction domain A"/>
    <property type="match status" value="1"/>
</dbReference>
<dbReference type="InterPro" id="IPR059000">
    <property type="entry name" value="ATPase_P-type_domA"/>
</dbReference>
<dbReference type="InterPro" id="IPR004014">
    <property type="entry name" value="ATPase_P-typ_cation-transptr_N"/>
</dbReference>
<gene>
    <name evidence="10" type="ORF">ALAG00032_LOCUS14368</name>
</gene>
<dbReference type="GO" id="GO:0016020">
    <property type="term" value="C:membrane"/>
    <property type="evidence" value="ECO:0007669"/>
    <property type="project" value="UniProtKB-SubCell"/>
</dbReference>
<evidence type="ECO:0000256" key="6">
    <source>
        <dbReference type="ARBA" id="ARBA00022989"/>
    </source>
</evidence>
<dbReference type="SUPFAM" id="SSF56784">
    <property type="entry name" value="HAD-like"/>
    <property type="match status" value="1"/>
</dbReference>
<dbReference type="PROSITE" id="PS00154">
    <property type="entry name" value="ATPASE_E1_E2"/>
    <property type="match status" value="1"/>
</dbReference>
<dbReference type="GO" id="GO:0005524">
    <property type="term" value="F:ATP binding"/>
    <property type="evidence" value="ECO:0007669"/>
    <property type="project" value="UniProtKB-KW"/>
</dbReference>
<dbReference type="GO" id="GO:0016887">
    <property type="term" value="F:ATP hydrolysis activity"/>
    <property type="evidence" value="ECO:0007669"/>
    <property type="project" value="InterPro"/>
</dbReference>
<dbReference type="Pfam" id="PF13246">
    <property type="entry name" value="Cation_ATPase"/>
    <property type="match status" value="1"/>
</dbReference>
<dbReference type="SUPFAM" id="SSF81660">
    <property type="entry name" value="Metal cation-transporting ATPase, ATP-binding domain N"/>
    <property type="match status" value="1"/>
</dbReference>
<evidence type="ECO:0000256" key="5">
    <source>
        <dbReference type="ARBA" id="ARBA00022967"/>
    </source>
</evidence>
<feature type="transmembrane region" description="Helical" evidence="8">
    <location>
        <begin position="297"/>
        <end position="323"/>
    </location>
</feature>
<dbReference type="InterPro" id="IPR006068">
    <property type="entry name" value="ATPase_P-typ_cation-transptr_C"/>
</dbReference>
<dbReference type="InterPro" id="IPR018303">
    <property type="entry name" value="ATPase_P-typ_P_site"/>
</dbReference>
<dbReference type="SUPFAM" id="SSF81665">
    <property type="entry name" value="Calcium ATPase, transmembrane domain M"/>
    <property type="match status" value="1"/>
</dbReference>
<sequence length="1001" mass="107238">MKELRATDTRVVKQSGGSVSTELLHVDGSVGLSTEEVRRRREMFGWNELEQDEIEPWWRKIISQLKEPLILLLFLSAIISTCIGQYDDAISITLAVLIVTGVALVQEMRSEESLKALASLVPPKGTVIRDGGAPHSILARELVPGDIVIVAAGFRVPADCRLLEKNGEVIVDESSLSGESEPVTKRLQHRQGTGDTSIISIDSSNGMPILLSTSECDTILFMGTFVKTGRCRAVVVATGGKSEFGLTACDMKQVGPQRSPLQQGMDELGQKLSAISIGVILVIGAAGLWRGERLLDVFTIGVSLAVAAIPEGLPICVAVTLALGVMRMARRNAVVKRLPAVEALGCTDVVCLDKTGTLTENEMTVSEIWCTGGRGRNERRRDLRLRRVATRNHLNDNNNGQPSAIYAVILDGATLSAEVVPAGVAAVLDAAACCCDATLGTDGAVGLPTEVALLRAGLDLGIEDRRPRLERIAEQPFDSDRKRMDVTVRNIDDGSIVTYVKGAYEVLRPHLVGTAGGELEDFNAQGLESSVTNAVKELANRGLRVVAVARSVLPSESAIFQIPPQDRHHLVLLGLAALSDPARPTAQRAITALKLRGVRVVMLTGDGRDTARAVAKDVGILSNLDGIDASGAELDAWFRADRVAEKMGWGQGQHGGPSGVVLYRVSPRHKLEVVKALQRAGSVVAMTGDGVNDAPALRHADVGVAMGGGRGTDVATEAADCVLTDDDIMSIVSAVDEGKAIFHNIRNFITFQLSTSLAALGLVALAHLLALPSPLNAMQVLWINIIMDGPPAQSLGVEPVDLAVTRCPPRNRNESIVTPRIFVRVVTSAILICSGTLAVFASELKAIEHHDEMSMRRASTMTFTTFVLFDMFNALACRSDSALVGSRRVPFFANKPFCIAVGASLLGQLAVIYWSPLQAVFQTEPLAFRDLCKILVITSSVLFLDIARKLDIFGLRFSTFPLSPRTPHTTKGAAKSRLRRLATIWCRCPGGGKVPGKENVV</sequence>
<dbReference type="SFLD" id="SFLDG00002">
    <property type="entry name" value="C1.7:_P-type_atpase_like"/>
    <property type="match status" value="1"/>
</dbReference>
<evidence type="ECO:0000256" key="4">
    <source>
        <dbReference type="ARBA" id="ARBA00022840"/>
    </source>
</evidence>
<dbReference type="AlphaFoldDB" id="A0A7S3K3A5"/>
<keyword evidence="4" id="KW-0067">ATP-binding</keyword>
<feature type="transmembrane region" description="Helical" evidence="8">
    <location>
        <begin position="748"/>
        <end position="770"/>
    </location>
</feature>
<feature type="transmembrane region" description="Helical" evidence="8">
    <location>
        <begin position="69"/>
        <end position="86"/>
    </location>
</feature>
<dbReference type="PANTHER" id="PTHR42861">
    <property type="entry name" value="CALCIUM-TRANSPORTING ATPASE"/>
    <property type="match status" value="1"/>
</dbReference>
<dbReference type="PRINTS" id="PR00121">
    <property type="entry name" value="NAKATPASE"/>
</dbReference>
<evidence type="ECO:0000313" key="10">
    <source>
        <dbReference type="EMBL" id="CAE0373567.1"/>
    </source>
</evidence>
<dbReference type="SMART" id="SM00831">
    <property type="entry name" value="Cation_ATPase_N"/>
    <property type="match status" value="1"/>
</dbReference>
<feature type="transmembrane region" description="Helical" evidence="8">
    <location>
        <begin position="92"/>
        <end position="108"/>
    </location>
</feature>
<dbReference type="Gene3D" id="3.40.1110.10">
    <property type="entry name" value="Calcium-transporting ATPase, cytoplasmic domain N"/>
    <property type="match status" value="1"/>
</dbReference>
<feature type="transmembrane region" description="Helical" evidence="8">
    <location>
        <begin position="272"/>
        <end position="291"/>
    </location>
</feature>
<keyword evidence="2 8" id="KW-0812">Transmembrane</keyword>
<dbReference type="InterPro" id="IPR023214">
    <property type="entry name" value="HAD_sf"/>
</dbReference>
<feature type="domain" description="Cation-transporting P-type ATPase N-terminal" evidence="9">
    <location>
        <begin position="15"/>
        <end position="85"/>
    </location>
</feature>
<dbReference type="InterPro" id="IPR008250">
    <property type="entry name" value="ATPase_P-typ_transduc_dom_A_sf"/>
</dbReference>
<comment type="subcellular location">
    <subcellularLocation>
        <location evidence="1">Membrane</location>
        <topology evidence="1">Multi-pass membrane protein</topology>
    </subcellularLocation>
</comment>
<dbReference type="InterPro" id="IPR023298">
    <property type="entry name" value="ATPase_P-typ_TM_dom_sf"/>
</dbReference>
<dbReference type="Pfam" id="PF00689">
    <property type="entry name" value="Cation_ATPase_C"/>
    <property type="match status" value="1"/>
</dbReference>
<evidence type="ECO:0000259" key="9">
    <source>
        <dbReference type="SMART" id="SM00831"/>
    </source>
</evidence>
<dbReference type="SUPFAM" id="SSF81653">
    <property type="entry name" value="Calcium ATPase, transduction domain A"/>
    <property type="match status" value="1"/>
</dbReference>
<organism evidence="10">
    <name type="scientific">Aureoumbra lagunensis</name>
    <dbReference type="NCBI Taxonomy" id="44058"/>
    <lineage>
        <taxon>Eukaryota</taxon>
        <taxon>Sar</taxon>
        <taxon>Stramenopiles</taxon>
        <taxon>Ochrophyta</taxon>
        <taxon>Pelagophyceae</taxon>
        <taxon>Pelagomonadales</taxon>
        <taxon>Aureoumbra</taxon>
    </lineage>
</organism>
<keyword evidence="5" id="KW-1278">Translocase</keyword>
<evidence type="ECO:0000256" key="1">
    <source>
        <dbReference type="ARBA" id="ARBA00004141"/>
    </source>
</evidence>
<dbReference type="PRINTS" id="PR00119">
    <property type="entry name" value="CATATPASE"/>
</dbReference>
<name>A0A7S3K3A5_9STRA</name>
<dbReference type="EMBL" id="HBIJ01022067">
    <property type="protein sequence ID" value="CAE0373567.1"/>
    <property type="molecule type" value="Transcribed_RNA"/>
</dbReference>
<evidence type="ECO:0000256" key="2">
    <source>
        <dbReference type="ARBA" id="ARBA00022692"/>
    </source>
</evidence>
<dbReference type="SFLD" id="SFLDS00003">
    <property type="entry name" value="Haloacid_Dehalogenase"/>
    <property type="match status" value="1"/>
</dbReference>
<dbReference type="InterPro" id="IPR023299">
    <property type="entry name" value="ATPase_P-typ_cyto_dom_N"/>
</dbReference>
<dbReference type="Gene3D" id="1.20.1110.10">
    <property type="entry name" value="Calcium-transporting ATPase, transmembrane domain"/>
    <property type="match status" value="1"/>
</dbReference>
<dbReference type="Pfam" id="PF00690">
    <property type="entry name" value="Cation_ATPase_N"/>
    <property type="match status" value="1"/>
</dbReference>
<keyword evidence="3" id="KW-0547">Nucleotide-binding</keyword>
<dbReference type="InterPro" id="IPR044492">
    <property type="entry name" value="P_typ_ATPase_HD_dom"/>
</dbReference>